<accession>A0AAW0G5L7</accession>
<gene>
    <name evidence="1" type="ORF">QCA50_011856</name>
</gene>
<evidence type="ECO:0000313" key="2">
    <source>
        <dbReference type="Proteomes" id="UP001385951"/>
    </source>
</evidence>
<organism evidence="1 2">
    <name type="scientific">Cerrena zonata</name>
    <dbReference type="NCBI Taxonomy" id="2478898"/>
    <lineage>
        <taxon>Eukaryota</taxon>
        <taxon>Fungi</taxon>
        <taxon>Dikarya</taxon>
        <taxon>Basidiomycota</taxon>
        <taxon>Agaricomycotina</taxon>
        <taxon>Agaricomycetes</taxon>
        <taxon>Polyporales</taxon>
        <taxon>Cerrenaceae</taxon>
        <taxon>Cerrena</taxon>
    </lineage>
</organism>
<dbReference type="Gene3D" id="3.80.10.10">
    <property type="entry name" value="Ribonuclease Inhibitor"/>
    <property type="match status" value="1"/>
</dbReference>
<sequence length="504" mass="57495">MSSTLPYLTTYPASDYNDDMAGILIGGSSLLRISNTSQGNQSKNPLFLPVEIHNYILETFWDSKNIECSSPDTIRACTLTCQVWYKAARPHIFRVIVLKRWEDLQRFSSLAINDESVLGWVQRVRLCGSLPPLDRSSAGQELPADWGVRDRWIYYFPYLLAPRIRDKTNHNDPTFNIKILELFDFSHISGAVEDCEWFAFWVLHLSWLKNVETLYLKSCEMASNAMTALAHSFPQLRNVGFTHVDLTSKNHAGINVALQPSLPFYLTEETITQQQMGGELALPDQKFVHRCCGPARENGVDYTIIHPAPRIESIYINNETSEYTWLDLNRLYGWMVPYNAAKYLKSMELSAVVELCSISKFITELGSSPCLQHLSLWIGCDIGLFDRYAFDFSKLTNLMSLRLHGSGFDHIQLEVFIRILSTLKAPELRRIMLAVTHNSNFTEVEQLDDCLAENFSSLEVVVVECVGLHGRGLEGPRQEIQAILPKTNRRGLLEVQTYSEPFRY</sequence>
<evidence type="ECO:0000313" key="1">
    <source>
        <dbReference type="EMBL" id="KAK7685021.1"/>
    </source>
</evidence>
<proteinExistence type="predicted"/>
<keyword evidence="2" id="KW-1185">Reference proteome</keyword>
<dbReference type="Proteomes" id="UP001385951">
    <property type="component" value="Unassembled WGS sequence"/>
</dbReference>
<comment type="caution">
    <text evidence="1">The sequence shown here is derived from an EMBL/GenBank/DDBJ whole genome shotgun (WGS) entry which is preliminary data.</text>
</comment>
<reference evidence="1 2" key="1">
    <citation type="submission" date="2022-09" db="EMBL/GenBank/DDBJ databases">
        <authorList>
            <person name="Palmer J.M."/>
        </authorList>
    </citation>
    <scope>NUCLEOTIDE SEQUENCE [LARGE SCALE GENOMIC DNA]</scope>
    <source>
        <strain evidence="1 2">DSM 7382</strain>
    </source>
</reference>
<dbReference type="SUPFAM" id="SSF52047">
    <property type="entry name" value="RNI-like"/>
    <property type="match status" value="1"/>
</dbReference>
<dbReference type="EMBL" id="JASBNA010000022">
    <property type="protein sequence ID" value="KAK7685021.1"/>
    <property type="molecule type" value="Genomic_DNA"/>
</dbReference>
<evidence type="ECO:0008006" key="3">
    <source>
        <dbReference type="Google" id="ProtNLM"/>
    </source>
</evidence>
<name>A0AAW0G5L7_9APHY</name>
<protein>
    <recommendedName>
        <fullName evidence="3">F-box domain-containing protein</fullName>
    </recommendedName>
</protein>
<dbReference type="InterPro" id="IPR032675">
    <property type="entry name" value="LRR_dom_sf"/>
</dbReference>
<dbReference type="AlphaFoldDB" id="A0AAW0G5L7"/>